<proteinExistence type="predicted"/>
<sequence length="157" mass="16966">MFIYAQGGLFFSSTSESLDSTSTFPTPAAPGKTGNEPLTVKKPSSTINNTSDGSSEKDSEDNSRRQDDEAEQQQATECPNNRVMSRRAPNISQLPPSNSAASLSLSYSSSPPISFPDSLSTPKSCYIYRILFNSVPNTLAQNTAQPETGNQRKHRVA</sequence>
<feature type="region of interest" description="Disordered" evidence="1">
    <location>
        <begin position="136"/>
        <end position="157"/>
    </location>
</feature>
<keyword evidence="3" id="KW-1185">Reference proteome</keyword>
<protein>
    <submittedName>
        <fullName evidence="2 4">Uncharacterized protein</fullName>
    </submittedName>
</protein>
<feature type="compositionally biased region" description="Polar residues" evidence="1">
    <location>
        <begin position="42"/>
        <end position="53"/>
    </location>
</feature>
<feature type="compositionally biased region" description="Polar residues" evidence="1">
    <location>
        <begin position="136"/>
        <end position="149"/>
    </location>
</feature>
<reference evidence="2 3" key="2">
    <citation type="submission" date="2018-11" db="EMBL/GenBank/DDBJ databases">
        <authorList>
            <consortium name="Pathogen Informatics"/>
        </authorList>
    </citation>
    <scope>NUCLEOTIDE SEQUENCE [LARGE SCALE GENOMIC DNA]</scope>
    <source>
        <strain evidence="2 3">Egypt</strain>
    </source>
</reference>
<evidence type="ECO:0000313" key="3">
    <source>
        <dbReference type="Proteomes" id="UP000272942"/>
    </source>
</evidence>
<dbReference type="EMBL" id="UZAN01044241">
    <property type="protein sequence ID" value="VDP80343.1"/>
    <property type="molecule type" value="Genomic_DNA"/>
</dbReference>
<evidence type="ECO:0000256" key="1">
    <source>
        <dbReference type="SAM" id="MobiDB-lite"/>
    </source>
</evidence>
<dbReference type="AlphaFoldDB" id="A0A183AJM9"/>
<feature type="compositionally biased region" description="Basic and acidic residues" evidence="1">
    <location>
        <begin position="54"/>
        <end position="67"/>
    </location>
</feature>
<feature type="compositionally biased region" description="Low complexity" evidence="1">
    <location>
        <begin position="13"/>
        <end position="24"/>
    </location>
</feature>
<reference evidence="4" key="1">
    <citation type="submission" date="2016-06" db="UniProtKB">
        <authorList>
            <consortium name="WormBaseParasite"/>
        </authorList>
    </citation>
    <scope>IDENTIFICATION</scope>
</reference>
<dbReference type="WBParaSite" id="ECPE_0000718001-mRNA-1">
    <property type="protein sequence ID" value="ECPE_0000718001-mRNA-1"/>
    <property type="gene ID" value="ECPE_0000718001"/>
</dbReference>
<dbReference type="Proteomes" id="UP000272942">
    <property type="component" value="Unassembled WGS sequence"/>
</dbReference>
<feature type="compositionally biased region" description="Low complexity" evidence="1">
    <location>
        <begin position="92"/>
        <end position="120"/>
    </location>
</feature>
<accession>A0A183AJM9</accession>
<evidence type="ECO:0000313" key="2">
    <source>
        <dbReference type="EMBL" id="VDP80343.1"/>
    </source>
</evidence>
<evidence type="ECO:0000313" key="4">
    <source>
        <dbReference type="WBParaSite" id="ECPE_0000718001-mRNA-1"/>
    </source>
</evidence>
<name>A0A183AJM9_9TREM</name>
<gene>
    <name evidence="2" type="ORF">ECPE_LOCUS7164</name>
</gene>
<organism evidence="4">
    <name type="scientific">Echinostoma caproni</name>
    <dbReference type="NCBI Taxonomy" id="27848"/>
    <lineage>
        <taxon>Eukaryota</taxon>
        <taxon>Metazoa</taxon>
        <taxon>Spiralia</taxon>
        <taxon>Lophotrochozoa</taxon>
        <taxon>Platyhelminthes</taxon>
        <taxon>Trematoda</taxon>
        <taxon>Digenea</taxon>
        <taxon>Plagiorchiida</taxon>
        <taxon>Echinostomata</taxon>
        <taxon>Echinostomatoidea</taxon>
        <taxon>Echinostomatidae</taxon>
        <taxon>Echinostoma</taxon>
    </lineage>
</organism>
<feature type="region of interest" description="Disordered" evidence="1">
    <location>
        <begin position="13"/>
        <end position="120"/>
    </location>
</feature>